<dbReference type="InterPro" id="IPR036439">
    <property type="entry name" value="Dockerin_dom_sf"/>
</dbReference>
<accession>A0A2M7VJC6</accession>
<dbReference type="SUPFAM" id="SSF63446">
    <property type="entry name" value="Type I dockerin domain"/>
    <property type="match status" value="1"/>
</dbReference>
<dbReference type="Gene3D" id="1.10.1330.10">
    <property type="entry name" value="Dockerin domain"/>
    <property type="match status" value="1"/>
</dbReference>
<name>A0A2M7VJC6_9BACT</name>
<dbReference type="CDD" id="cd14254">
    <property type="entry name" value="Dockerin_II"/>
    <property type="match status" value="1"/>
</dbReference>
<comment type="caution">
    <text evidence="2">The sequence shown here is derived from an EMBL/GenBank/DDBJ whole genome shotgun (WGS) entry which is preliminary data.</text>
</comment>
<feature type="non-terminal residue" evidence="2">
    <location>
        <position position="1"/>
    </location>
</feature>
<evidence type="ECO:0008006" key="4">
    <source>
        <dbReference type="Google" id="ProtNLM"/>
    </source>
</evidence>
<dbReference type="Proteomes" id="UP000229364">
    <property type="component" value="Unassembled WGS sequence"/>
</dbReference>
<dbReference type="InterPro" id="IPR018247">
    <property type="entry name" value="EF_Hand_1_Ca_BS"/>
</dbReference>
<dbReference type="GO" id="GO:0000272">
    <property type="term" value="P:polysaccharide catabolic process"/>
    <property type="evidence" value="ECO:0007669"/>
    <property type="project" value="InterPro"/>
</dbReference>
<reference evidence="3" key="1">
    <citation type="submission" date="2017-09" db="EMBL/GenBank/DDBJ databases">
        <title>Depth-based differentiation of microbial function through sediment-hosted aquifers and enrichment of novel symbionts in the deep terrestrial subsurface.</title>
        <authorList>
            <person name="Probst A.J."/>
            <person name="Ladd B."/>
            <person name="Jarett J.K."/>
            <person name="Geller-Mcgrath D.E."/>
            <person name="Sieber C.M.K."/>
            <person name="Emerson J.B."/>
            <person name="Anantharaman K."/>
            <person name="Thomas B.C."/>
            <person name="Malmstrom R."/>
            <person name="Stieglmeier M."/>
            <person name="Klingl A."/>
            <person name="Woyke T."/>
            <person name="Ryan C.M."/>
            <person name="Banfield J.F."/>
        </authorList>
    </citation>
    <scope>NUCLEOTIDE SEQUENCE [LARGE SCALE GENOMIC DNA]</scope>
</reference>
<protein>
    <recommendedName>
        <fullName evidence="4">Dockerin domain-containing protein</fullName>
    </recommendedName>
</protein>
<evidence type="ECO:0000313" key="2">
    <source>
        <dbReference type="EMBL" id="PJA01759.1"/>
    </source>
</evidence>
<dbReference type="AlphaFoldDB" id="A0A2M7VJC6"/>
<proteinExistence type="predicted"/>
<organism evidence="2 3">
    <name type="scientific">bacterium (Candidatus Gribaldobacteria) CG_4_10_14_0_2_um_filter_41_16</name>
    <dbReference type="NCBI Taxonomy" id="2014265"/>
    <lineage>
        <taxon>Bacteria</taxon>
        <taxon>Candidatus Gribaldobacteria</taxon>
    </lineage>
</organism>
<feature type="compositionally biased region" description="Gly residues" evidence="1">
    <location>
        <begin position="42"/>
        <end position="54"/>
    </location>
</feature>
<sequence>IGDALAAGGDCKISVGSDLIIWTKHFTNFVTYTQTAIPPASSGGGGGGGGGGGYTPPTIPTLNKKADINGDNKVDKYDFSLMMANWGKPGSNTCDLNNDNKVDKYDFALLMSKWGL</sequence>
<feature type="region of interest" description="Disordered" evidence="1">
    <location>
        <begin position="40"/>
        <end position="62"/>
    </location>
</feature>
<dbReference type="InterPro" id="IPR002105">
    <property type="entry name" value="Dockerin_1_rpt"/>
</dbReference>
<evidence type="ECO:0000313" key="3">
    <source>
        <dbReference type="Proteomes" id="UP000229364"/>
    </source>
</evidence>
<dbReference type="PROSITE" id="PS00018">
    <property type="entry name" value="EF_HAND_1"/>
    <property type="match status" value="2"/>
</dbReference>
<dbReference type="GO" id="GO:0004553">
    <property type="term" value="F:hydrolase activity, hydrolyzing O-glycosyl compounds"/>
    <property type="evidence" value="ECO:0007669"/>
    <property type="project" value="InterPro"/>
</dbReference>
<dbReference type="EMBL" id="PFPR01000027">
    <property type="protein sequence ID" value="PJA01759.1"/>
    <property type="molecule type" value="Genomic_DNA"/>
</dbReference>
<evidence type="ECO:0000256" key="1">
    <source>
        <dbReference type="SAM" id="MobiDB-lite"/>
    </source>
</evidence>
<gene>
    <name evidence="2" type="ORF">COX74_01020</name>
</gene>
<dbReference type="Pfam" id="PF00404">
    <property type="entry name" value="Dockerin_1"/>
    <property type="match status" value="1"/>
</dbReference>